<dbReference type="Proteomes" id="UP000470302">
    <property type="component" value="Unassembled WGS sequence"/>
</dbReference>
<dbReference type="GO" id="GO:0000155">
    <property type="term" value="F:phosphorelay sensor kinase activity"/>
    <property type="evidence" value="ECO:0007669"/>
    <property type="project" value="InterPro"/>
</dbReference>
<dbReference type="InterPro" id="IPR004358">
    <property type="entry name" value="Sig_transdc_His_kin-like_C"/>
</dbReference>
<dbReference type="Pfam" id="PF01590">
    <property type="entry name" value="GAF"/>
    <property type="match status" value="1"/>
</dbReference>
<dbReference type="CDD" id="cd00082">
    <property type="entry name" value="HisKA"/>
    <property type="match status" value="1"/>
</dbReference>
<dbReference type="InterPro" id="IPR029016">
    <property type="entry name" value="GAF-like_dom_sf"/>
</dbReference>
<evidence type="ECO:0000259" key="4">
    <source>
        <dbReference type="PROSITE" id="PS50109"/>
    </source>
</evidence>
<proteinExistence type="predicted"/>
<evidence type="ECO:0000313" key="5">
    <source>
        <dbReference type="EMBL" id="MYM85625.1"/>
    </source>
</evidence>
<dbReference type="SUPFAM" id="SSF55874">
    <property type="entry name" value="ATPase domain of HSP90 chaperone/DNA topoisomerase II/histidine kinase"/>
    <property type="match status" value="1"/>
</dbReference>
<feature type="domain" description="Histidine kinase" evidence="4">
    <location>
        <begin position="206"/>
        <end position="437"/>
    </location>
</feature>
<dbReference type="SMART" id="SM00065">
    <property type="entry name" value="GAF"/>
    <property type="match status" value="1"/>
</dbReference>
<gene>
    <name evidence="5" type="ORF">GTP91_00360</name>
</gene>
<evidence type="ECO:0000256" key="3">
    <source>
        <dbReference type="ARBA" id="ARBA00022553"/>
    </source>
</evidence>
<dbReference type="PROSITE" id="PS50109">
    <property type="entry name" value="HIS_KIN"/>
    <property type="match status" value="1"/>
</dbReference>
<dbReference type="AlphaFoldDB" id="A0A845FWW5"/>
<dbReference type="PANTHER" id="PTHR43065">
    <property type="entry name" value="SENSOR HISTIDINE KINASE"/>
    <property type="match status" value="1"/>
</dbReference>
<keyword evidence="3" id="KW-0597">Phosphoprotein</keyword>
<organism evidence="5 6">
    <name type="scientific">Duganella vulcania</name>
    <dbReference type="NCBI Taxonomy" id="2692166"/>
    <lineage>
        <taxon>Bacteria</taxon>
        <taxon>Pseudomonadati</taxon>
        <taxon>Pseudomonadota</taxon>
        <taxon>Betaproteobacteria</taxon>
        <taxon>Burkholderiales</taxon>
        <taxon>Oxalobacteraceae</taxon>
        <taxon>Telluria group</taxon>
        <taxon>Duganella</taxon>
    </lineage>
</organism>
<dbReference type="InterPro" id="IPR003018">
    <property type="entry name" value="GAF"/>
</dbReference>
<dbReference type="EMBL" id="WWCW01000001">
    <property type="protein sequence ID" value="MYM85625.1"/>
    <property type="molecule type" value="Genomic_DNA"/>
</dbReference>
<dbReference type="RefSeq" id="WP_161094986.1">
    <property type="nucleotide sequence ID" value="NZ_WWCW01000001.1"/>
</dbReference>
<comment type="catalytic activity">
    <reaction evidence="1">
        <text>ATP + protein L-histidine = ADP + protein N-phospho-L-histidine.</text>
        <dbReference type="EC" id="2.7.13.3"/>
    </reaction>
</comment>
<dbReference type="Gene3D" id="3.30.450.40">
    <property type="match status" value="1"/>
</dbReference>
<comment type="caution">
    <text evidence="5">The sequence shown here is derived from an EMBL/GenBank/DDBJ whole genome shotgun (WGS) entry which is preliminary data.</text>
</comment>
<name>A0A845FWW5_9BURK</name>
<reference evidence="5 6" key="1">
    <citation type="submission" date="2020-01" db="EMBL/GenBank/DDBJ databases">
        <title>Novel species isolated from a subtropical stream in China.</title>
        <authorList>
            <person name="Lu H."/>
        </authorList>
    </citation>
    <scope>NUCLEOTIDE SEQUENCE [LARGE SCALE GENOMIC DNA]</scope>
    <source>
        <strain evidence="5 6">FT82W</strain>
    </source>
</reference>
<dbReference type="InterPro" id="IPR036097">
    <property type="entry name" value="HisK_dim/P_sf"/>
</dbReference>
<dbReference type="InterPro" id="IPR003594">
    <property type="entry name" value="HATPase_dom"/>
</dbReference>
<protein>
    <recommendedName>
        <fullName evidence="2">histidine kinase</fullName>
        <ecNumber evidence="2">2.7.13.3</ecNumber>
    </recommendedName>
</protein>
<dbReference type="CDD" id="cd00075">
    <property type="entry name" value="HATPase"/>
    <property type="match status" value="1"/>
</dbReference>
<sequence length="444" mass="48563">MIEQRVVSDDFLGKWQQTTNVMADVFDVPAGLIMRVRPQQIEVLVSSHTPGNPYEAYEKANLNTGLYCETVMATRSLLHVPDALEDEHWKDNPDVALNMISYLGVPLLWPNDEVFGTICVLDSKKRNYQQRYVDLLWEIKRAIEADFQVIEQQQELLVSNASLLDANQALLRSNADLKAALDKIVAMQGELLRAEKMSALGSLVAGISHELNTPIGNGLMLASTLKSNAVTIAKELETGVTRKHMQDFIGGVDQGADILLHSLGRAADLVASFKQVAVDQSSMRRREFDVRKTFKDILATLGPAIRKSGHQVVCDVEEGVVMDSYPGPLEQILVNLVNNALVHAFPEGGRGHVSITARKLADDRIEVSVADDGVGIPQANIARVFDPFFTTRLGQGGSGLGLHVVYNQVTSALRGDVQVESEPGCGACFTLRVPRVAPPDPPPR</sequence>
<dbReference type="Pfam" id="PF02518">
    <property type="entry name" value="HATPase_c"/>
    <property type="match status" value="1"/>
</dbReference>
<dbReference type="EC" id="2.7.13.3" evidence="2"/>
<dbReference type="PANTHER" id="PTHR43065:SF42">
    <property type="entry name" value="TWO-COMPONENT SENSOR PPRA"/>
    <property type="match status" value="1"/>
</dbReference>
<dbReference type="InterPro" id="IPR003661">
    <property type="entry name" value="HisK_dim/P_dom"/>
</dbReference>
<evidence type="ECO:0000313" key="6">
    <source>
        <dbReference type="Proteomes" id="UP000470302"/>
    </source>
</evidence>
<evidence type="ECO:0000256" key="2">
    <source>
        <dbReference type="ARBA" id="ARBA00012438"/>
    </source>
</evidence>
<dbReference type="SUPFAM" id="SSF55781">
    <property type="entry name" value="GAF domain-like"/>
    <property type="match status" value="1"/>
</dbReference>
<dbReference type="SMART" id="SM00387">
    <property type="entry name" value="HATPase_c"/>
    <property type="match status" value="1"/>
</dbReference>
<evidence type="ECO:0000256" key="1">
    <source>
        <dbReference type="ARBA" id="ARBA00000085"/>
    </source>
</evidence>
<accession>A0A845FWW5</accession>
<dbReference type="Gene3D" id="1.10.287.130">
    <property type="match status" value="1"/>
</dbReference>
<dbReference type="InterPro" id="IPR005467">
    <property type="entry name" value="His_kinase_dom"/>
</dbReference>
<dbReference type="InterPro" id="IPR036890">
    <property type="entry name" value="HATPase_C_sf"/>
</dbReference>
<dbReference type="PRINTS" id="PR00344">
    <property type="entry name" value="BCTRLSENSOR"/>
</dbReference>
<dbReference type="SUPFAM" id="SSF47384">
    <property type="entry name" value="Homodimeric domain of signal transducing histidine kinase"/>
    <property type="match status" value="1"/>
</dbReference>
<dbReference type="Gene3D" id="3.30.565.10">
    <property type="entry name" value="Histidine kinase-like ATPase, C-terminal domain"/>
    <property type="match status" value="1"/>
</dbReference>